<reference evidence="1" key="1">
    <citation type="journal article" date="2021" name="Proc. Natl. Acad. Sci. U.S.A.">
        <title>A Catalog of Tens of Thousands of Viruses from Human Metagenomes Reveals Hidden Associations with Chronic Diseases.</title>
        <authorList>
            <person name="Tisza M.J."/>
            <person name="Buck C.B."/>
        </authorList>
    </citation>
    <scope>NUCLEOTIDE SEQUENCE</scope>
    <source>
        <strain evidence="1">CtBCr48</strain>
    </source>
</reference>
<name>A0A8S5SH80_9CAUD</name>
<organism evidence="1">
    <name type="scientific">Siphoviridae sp. ctBCr48</name>
    <dbReference type="NCBI Taxonomy" id="2827802"/>
    <lineage>
        <taxon>Viruses</taxon>
        <taxon>Duplodnaviria</taxon>
        <taxon>Heunggongvirae</taxon>
        <taxon>Uroviricota</taxon>
        <taxon>Caudoviricetes</taxon>
    </lineage>
</organism>
<protein>
    <submittedName>
        <fullName evidence="1">Uncharacterized protein</fullName>
    </submittedName>
</protein>
<dbReference type="EMBL" id="BK032595">
    <property type="protein sequence ID" value="DAF50404.1"/>
    <property type="molecule type" value="Genomic_DNA"/>
</dbReference>
<sequence>MYWREMSYYKYREQSNQRRLRDELYTETVEWTKDESDDQDEYLTYGKEDE</sequence>
<accession>A0A8S5SH80</accession>
<evidence type="ECO:0000313" key="1">
    <source>
        <dbReference type="EMBL" id="DAF50404.1"/>
    </source>
</evidence>
<proteinExistence type="predicted"/>